<gene>
    <name evidence="1" type="ORF">SAMN05661003_103207</name>
</gene>
<keyword evidence="2" id="KW-1185">Reference proteome</keyword>
<reference evidence="2" key="1">
    <citation type="submission" date="2016-10" db="EMBL/GenBank/DDBJ databases">
        <authorList>
            <person name="Varghese N."/>
            <person name="Submissions S."/>
        </authorList>
    </citation>
    <scope>NUCLEOTIDE SEQUENCE [LARGE SCALE GENOMIC DNA]</scope>
    <source>
        <strain evidence="2">DSM 8987</strain>
    </source>
</reference>
<dbReference type="EMBL" id="FNAQ01000003">
    <property type="protein sequence ID" value="SDE08148.1"/>
    <property type="molecule type" value="Genomic_DNA"/>
</dbReference>
<protein>
    <submittedName>
        <fullName evidence="1">Uncharacterized protein</fullName>
    </submittedName>
</protein>
<evidence type="ECO:0000313" key="1">
    <source>
        <dbReference type="EMBL" id="SDE08148.1"/>
    </source>
</evidence>
<sequence length="581" mass="66662">MTSPSPSPGAAAPIPARQLDLYSSAITLSDMEIFVYPQLLYSLVLANILSPVLWRWRDDPWFAAIDKLNSYRRILRLKQFIMDRYDFNLDLDSWGLTRKDVELERFKTVMAPEVIARSNALFGYSGDKYYFDMDIRRHFGLDKYDSDIIPYWKTETVEAMDAFSYRDGYSNGAGECVSLSTLYAAALFVVCRIPLEKIYLMATPLHSQNFVDVREGILTNNRRIVTKNMWFNGTALTARAQRALRNEQVTLVAHCSGHVHVVYPEATIDPAAFDRFSRQLTDFMQTELNEEILCNFLRQHSQRQCCFQLRHQRHGKSYWVAAEKVYAHERGSAYKVSDPATRDRLLDEVDEYDFQPRPLAGRFDLAQLGDFFQRYPQPDLNSPAFQQALLEEFGCDCNLADTLVEDLRAFVAVQPRLPRLSDKQLRSAPGIRLDPAMDRAAIEQSLLAQRADNPVVDLAFYAYRDLSRCDWAPFLLAALQRNPVCREGSAALDDAALLQHLSDLPPESIYEGPRLAQPDEVWNFRRGDGVERALCLACIWRQRHPQARLQLQVEPAQVRLWLDDQQWLAPSAKGLHYQGSL</sequence>
<name>A0A1G6ZZP1_9BACT</name>
<proteinExistence type="predicted"/>
<dbReference type="AlphaFoldDB" id="A0A1G6ZZP1"/>
<evidence type="ECO:0000313" key="2">
    <source>
        <dbReference type="Proteomes" id="UP000243205"/>
    </source>
</evidence>
<dbReference type="STRING" id="57664.SAMN05661003_103207"/>
<dbReference type="Proteomes" id="UP000243205">
    <property type="component" value="Unassembled WGS sequence"/>
</dbReference>
<organism evidence="1 2">
    <name type="scientific">Desulfuromonas thiophila</name>
    <dbReference type="NCBI Taxonomy" id="57664"/>
    <lineage>
        <taxon>Bacteria</taxon>
        <taxon>Pseudomonadati</taxon>
        <taxon>Thermodesulfobacteriota</taxon>
        <taxon>Desulfuromonadia</taxon>
        <taxon>Desulfuromonadales</taxon>
        <taxon>Desulfuromonadaceae</taxon>
        <taxon>Desulfuromonas</taxon>
    </lineage>
</organism>
<accession>A0A1G6ZZP1</accession>